<keyword evidence="2" id="KW-1133">Transmembrane helix</keyword>
<evidence type="ECO:0000313" key="3">
    <source>
        <dbReference type="EMBL" id="TET10985.1"/>
    </source>
</evidence>
<evidence type="ECO:0000313" key="4">
    <source>
        <dbReference type="Proteomes" id="UP000316360"/>
    </source>
</evidence>
<keyword evidence="2" id="KW-0812">Transmembrane</keyword>
<feature type="coiled-coil region" evidence="1">
    <location>
        <begin position="39"/>
        <end position="83"/>
    </location>
</feature>
<accession>A0A523RYX3</accession>
<evidence type="ECO:0000256" key="1">
    <source>
        <dbReference type="SAM" id="Coils"/>
    </source>
</evidence>
<dbReference type="AlphaFoldDB" id="A0A523RYX3"/>
<keyword evidence="1" id="KW-0175">Coiled coil</keyword>
<sequence length="188" mass="21895">MMKFGPLGRGKKVLLVGILSLPILAGFYWYGYQPKIQTIEKLKKEVGILEERIRERETSLKNLEELEERHQQRQAVVTLMEEALPSREETTALLRELFVRSEGLDIEFLDLGKPVFILAASEAGKARKITLTLKLRSPFLKFIEYLNRLENLHRMINVTNLEVQAREETLPKVEIDLTLQAYAWREEE</sequence>
<evidence type="ECO:0008006" key="5">
    <source>
        <dbReference type="Google" id="ProtNLM"/>
    </source>
</evidence>
<dbReference type="Gene3D" id="3.30.70.60">
    <property type="match status" value="1"/>
</dbReference>
<dbReference type="GO" id="GO:0043683">
    <property type="term" value="P:type IV pilus assembly"/>
    <property type="evidence" value="ECO:0007669"/>
    <property type="project" value="InterPro"/>
</dbReference>
<organism evidence="3 4">
    <name type="scientific">Aerophobetes bacterium</name>
    <dbReference type="NCBI Taxonomy" id="2030807"/>
    <lineage>
        <taxon>Bacteria</taxon>
        <taxon>Candidatus Aerophobota</taxon>
    </lineage>
</organism>
<dbReference type="InterPro" id="IPR007445">
    <property type="entry name" value="PilO"/>
</dbReference>
<proteinExistence type="predicted"/>
<name>A0A523RYX3_UNCAE</name>
<dbReference type="Proteomes" id="UP000316360">
    <property type="component" value="Unassembled WGS sequence"/>
</dbReference>
<dbReference type="InterPro" id="IPR014717">
    <property type="entry name" value="Transl_elong_EF1B/ribsomal_bS6"/>
</dbReference>
<reference evidence="3 4" key="1">
    <citation type="submission" date="2019-03" db="EMBL/GenBank/DDBJ databases">
        <title>Metabolic potential of uncultured bacteria and archaea associated with petroleum seepage in deep-sea sediments.</title>
        <authorList>
            <person name="Dong X."/>
            <person name="Hubert C."/>
        </authorList>
    </citation>
    <scope>NUCLEOTIDE SEQUENCE [LARGE SCALE GENOMIC DNA]</scope>
    <source>
        <strain evidence="3">E44_bin7</strain>
    </source>
</reference>
<comment type="caution">
    <text evidence="3">The sequence shown here is derived from an EMBL/GenBank/DDBJ whole genome shotgun (WGS) entry which is preliminary data.</text>
</comment>
<dbReference type="EMBL" id="SOKJ01000191">
    <property type="protein sequence ID" value="TET10985.1"/>
    <property type="molecule type" value="Genomic_DNA"/>
</dbReference>
<dbReference type="Pfam" id="PF04350">
    <property type="entry name" value="PilO"/>
    <property type="match status" value="1"/>
</dbReference>
<gene>
    <name evidence="3" type="ORF">E3J84_03420</name>
</gene>
<feature type="transmembrane region" description="Helical" evidence="2">
    <location>
        <begin position="12"/>
        <end position="31"/>
    </location>
</feature>
<keyword evidence="2" id="KW-0472">Membrane</keyword>
<dbReference type="GO" id="GO:0043107">
    <property type="term" value="P:type IV pilus-dependent motility"/>
    <property type="evidence" value="ECO:0007669"/>
    <property type="project" value="InterPro"/>
</dbReference>
<protein>
    <recommendedName>
        <fullName evidence="5">Type 4a pilus biogenesis protein PilO</fullName>
    </recommendedName>
</protein>
<evidence type="ECO:0000256" key="2">
    <source>
        <dbReference type="SAM" id="Phobius"/>
    </source>
</evidence>